<gene>
    <name evidence="2" type="ORF">K6V98_07940</name>
</gene>
<dbReference type="InterPro" id="IPR036390">
    <property type="entry name" value="WH_DNA-bd_sf"/>
</dbReference>
<dbReference type="InterPro" id="IPR000944">
    <property type="entry name" value="Tscrpt_reg_Rrf2"/>
</dbReference>
<protein>
    <submittedName>
        <fullName evidence="2">Rrf2 family transcriptional regulator</fullName>
    </submittedName>
</protein>
<dbReference type="EMBL" id="JAIMFO010000009">
    <property type="protein sequence ID" value="MBY4798274.1"/>
    <property type="molecule type" value="Genomic_DNA"/>
</dbReference>
<dbReference type="Pfam" id="PF02082">
    <property type="entry name" value="Rrf2"/>
    <property type="match status" value="1"/>
</dbReference>
<accession>A0ABS7MLM9</accession>
<dbReference type="SUPFAM" id="SSF46785">
    <property type="entry name" value="Winged helix' DNA-binding domain"/>
    <property type="match status" value="1"/>
</dbReference>
<organism evidence="2 3">
    <name type="scientific">Collinsella ureilytica</name>
    <dbReference type="NCBI Taxonomy" id="2869515"/>
    <lineage>
        <taxon>Bacteria</taxon>
        <taxon>Bacillati</taxon>
        <taxon>Actinomycetota</taxon>
        <taxon>Coriobacteriia</taxon>
        <taxon>Coriobacteriales</taxon>
        <taxon>Coriobacteriaceae</taxon>
        <taxon>Collinsella</taxon>
    </lineage>
</organism>
<evidence type="ECO:0000313" key="3">
    <source>
        <dbReference type="Proteomes" id="UP000700908"/>
    </source>
</evidence>
<dbReference type="Gene3D" id="1.10.10.10">
    <property type="entry name" value="Winged helix-like DNA-binding domain superfamily/Winged helix DNA-binding domain"/>
    <property type="match status" value="1"/>
</dbReference>
<dbReference type="InterPro" id="IPR036388">
    <property type="entry name" value="WH-like_DNA-bd_sf"/>
</dbReference>
<keyword evidence="1" id="KW-0238">DNA-binding</keyword>
<dbReference type="NCBIfam" id="TIGR00738">
    <property type="entry name" value="rrf2_super"/>
    <property type="match status" value="1"/>
</dbReference>
<comment type="caution">
    <text evidence="2">The sequence shown here is derived from an EMBL/GenBank/DDBJ whole genome shotgun (WGS) entry which is preliminary data.</text>
</comment>
<reference evidence="2 3" key="1">
    <citation type="submission" date="2021-08" db="EMBL/GenBank/DDBJ databases">
        <title>Collinsella faecalis sp. nov. isolated from swine faeces.</title>
        <authorList>
            <person name="Oh B.S."/>
            <person name="Lee J.H."/>
        </authorList>
    </citation>
    <scope>NUCLEOTIDE SEQUENCE [LARGE SCALE GENOMIC DNA]</scope>
    <source>
        <strain evidence="2 3">AGMB00827</strain>
    </source>
</reference>
<keyword evidence="3" id="KW-1185">Reference proteome</keyword>
<proteinExistence type="predicted"/>
<sequence length="142" mass="15779">MLVSTKGRYAIRILVELASFGVNARVPLREIATRQNISEKYLESIIAMLVRADLVAGVRGKGGGYRLVRPAKDISVGEVLRASEGSLAPVACLCDTADPEERSREGSSLKMWEELERIITEYVDSMTIEDLKEEPEVYSYVI</sequence>
<name>A0ABS7MLM9_9ACTN</name>
<evidence type="ECO:0000256" key="1">
    <source>
        <dbReference type="ARBA" id="ARBA00023125"/>
    </source>
</evidence>
<evidence type="ECO:0000313" key="2">
    <source>
        <dbReference type="EMBL" id="MBY4798274.1"/>
    </source>
</evidence>
<dbReference type="PANTHER" id="PTHR33221:SF5">
    <property type="entry name" value="HTH-TYPE TRANSCRIPTIONAL REGULATOR ISCR"/>
    <property type="match status" value="1"/>
</dbReference>
<dbReference type="PANTHER" id="PTHR33221">
    <property type="entry name" value="WINGED HELIX-TURN-HELIX TRANSCRIPTIONAL REGULATOR, RRF2 FAMILY"/>
    <property type="match status" value="1"/>
</dbReference>
<dbReference type="PROSITE" id="PS51197">
    <property type="entry name" value="HTH_RRF2_2"/>
    <property type="match status" value="1"/>
</dbReference>
<dbReference type="RefSeq" id="WP_222199997.1">
    <property type="nucleotide sequence ID" value="NZ_JAIMFO010000009.1"/>
</dbReference>
<dbReference type="Proteomes" id="UP000700908">
    <property type="component" value="Unassembled WGS sequence"/>
</dbReference>